<proteinExistence type="predicted"/>
<gene>
    <name evidence="2" type="ORF">A0131_10150</name>
</gene>
<sequence length="67" mass="7807">MIILWLLLIIGVTIIAKWVINHNHKDHATIVNYCLLIVFCLIQFVLVYFLVGDIIELLVKGLNVFYH</sequence>
<keyword evidence="1" id="KW-0812">Transmembrane</keyword>
<accession>A0A151A717</accession>
<keyword evidence="1" id="KW-1133">Transmembrane helix</keyword>
<dbReference type="AlphaFoldDB" id="A0A151A717"/>
<evidence type="ECO:0000313" key="3">
    <source>
        <dbReference type="Proteomes" id="UP000075418"/>
    </source>
</evidence>
<name>A0A151A717_9STAP</name>
<protein>
    <submittedName>
        <fullName evidence="2">Uncharacterized protein</fullName>
    </submittedName>
</protein>
<feature type="transmembrane region" description="Helical" evidence="1">
    <location>
        <begin position="32"/>
        <end position="51"/>
    </location>
</feature>
<keyword evidence="1" id="KW-0472">Membrane</keyword>
<evidence type="ECO:0000256" key="1">
    <source>
        <dbReference type="SAM" id="Phobius"/>
    </source>
</evidence>
<reference evidence="2 3" key="1">
    <citation type="submission" date="2016-02" db="EMBL/GenBank/DDBJ databases">
        <title>Draft genome sequence of hydrocarbon degrading Staphylococcus saprophyticus Strain CNV2, isolated from crude-oil contaminated soil from Noonmati Oil Refinery, Guwahati, Assam, India.</title>
        <authorList>
            <person name="Mukherjee A."/>
            <person name="Chettri B."/>
            <person name="Langpoklakpam J."/>
            <person name="Singh A.K."/>
            <person name="Chattopadhyay D.J."/>
        </authorList>
    </citation>
    <scope>NUCLEOTIDE SEQUENCE [LARGE SCALE GENOMIC DNA]</scope>
    <source>
        <strain evidence="2 3">CNV2</strain>
    </source>
</reference>
<evidence type="ECO:0000313" key="2">
    <source>
        <dbReference type="EMBL" id="KYH15127.1"/>
    </source>
</evidence>
<comment type="caution">
    <text evidence="2">The sequence shown here is derived from an EMBL/GenBank/DDBJ whole genome shotgun (WGS) entry which is preliminary data.</text>
</comment>
<dbReference type="Proteomes" id="UP000075418">
    <property type="component" value="Unassembled WGS sequence"/>
</dbReference>
<organism evidence="2 3">
    <name type="scientific">Staphylococcus kloosii</name>
    <dbReference type="NCBI Taxonomy" id="29384"/>
    <lineage>
        <taxon>Bacteria</taxon>
        <taxon>Bacillati</taxon>
        <taxon>Bacillota</taxon>
        <taxon>Bacilli</taxon>
        <taxon>Bacillales</taxon>
        <taxon>Staphylococcaceae</taxon>
        <taxon>Staphylococcus</taxon>
    </lineage>
</organism>
<dbReference type="EMBL" id="LUGM01000002">
    <property type="protein sequence ID" value="KYH15127.1"/>
    <property type="molecule type" value="Genomic_DNA"/>
</dbReference>